<dbReference type="Pfam" id="PF00403">
    <property type="entry name" value="HMA"/>
    <property type="match status" value="1"/>
</dbReference>
<dbReference type="Gene3D" id="3.30.70.100">
    <property type="match status" value="1"/>
</dbReference>
<evidence type="ECO:0000256" key="1">
    <source>
        <dbReference type="ARBA" id="ARBA00022723"/>
    </source>
</evidence>
<dbReference type="OrthoDB" id="9813965at2"/>
<accession>A0A098MAU8</accession>
<dbReference type="SUPFAM" id="SSF55008">
    <property type="entry name" value="HMA, heavy metal-associated domain"/>
    <property type="match status" value="1"/>
</dbReference>
<dbReference type="InterPro" id="IPR006122">
    <property type="entry name" value="HMA_Cu_ion-bd"/>
</dbReference>
<reference evidence="3 4" key="1">
    <citation type="submission" date="2014-08" db="EMBL/GenBank/DDBJ databases">
        <authorList>
            <person name="den Bakker H.C."/>
        </authorList>
    </citation>
    <scope>NUCLEOTIDE SEQUENCE [LARGE SCALE GENOMIC DNA]</scope>
    <source>
        <strain evidence="3 4">DSM 18334</strain>
    </source>
</reference>
<proteinExistence type="predicted"/>
<comment type="caution">
    <text evidence="3">The sequence shown here is derived from an EMBL/GenBank/DDBJ whole genome shotgun (WGS) entry which is preliminary data.</text>
</comment>
<keyword evidence="1" id="KW-0479">Metal-binding</keyword>
<dbReference type="GO" id="GO:0005507">
    <property type="term" value="F:copper ion binding"/>
    <property type="evidence" value="ECO:0007669"/>
    <property type="project" value="InterPro"/>
</dbReference>
<keyword evidence="4" id="KW-1185">Reference proteome</keyword>
<dbReference type="Proteomes" id="UP000029734">
    <property type="component" value="Unassembled WGS sequence"/>
</dbReference>
<feature type="domain" description="HMA" evidence="2">
    <location>
        <begin position="2"/>
        <end position="66"/>
    </location>
</feature>
<gene>
    <name evidence="3" type="ORF">PWYN_10210</name>
</gene>
<dbReference type="InterPro" id="IPR000428">
    <property type="entry name" value="Cu-bd"/>
</dbReference>
<dbReference type="GO" id="GO:0006825">
    <property type="term" value="P:copper ion transport"/>
    <property type="evidence" value="ECO:0007669"/>
    <property type="project" value="InterPro"/>
</dbReference>
<dbReference type="STRING" id="268407.PWYN_10210"/>
<protein>
    <submittedName>
        <fullName evidence="3">Copper resistance protein CopZ</fullName>
    </submittedName>
</protein>
<dbReference type="EMBL" id="JQCR01000002">
    <property type="protein sequence ID" value="KGE19674.1"/>
    <property type="molecule type" value="Genomic_DNA"/>
</dbReference>
<dbReference type="FunFam" id="3.30.70.100:FF:000001">
    <property type="entry name" value="ATPase copper transporting beta"/>
    <property type="match status" value="1"/>
</dbReference>
<reference evidence="3 4" key="2">
    <citation type="submission" date="2014-10" db="EMBL/GenBank/DDBJ databases">
        <title>Comparative genomics of the Paenibacillus odorifer group.</title>
        <authorList>
            <person name="Tsai Y.-C."/>
            <person name="Martin N."/>
            <person name="Korlach J."/>
            <person name="Wiedmann M."/>
        </authorList>
    </citation>
    <scope>NUCLEOTIDE SEQUENCE [LARGE SCALE GENOMIC DNA]</scope>
    <source>
        <strain evidence="3 4">DSM 18334</strain>
    </source>
</reference>
<sequence length="77" mass="8014">MSNVILKVEGMSCGHCVSSVEKAVSNAGASAKVDLASKTVAIEFDENKVTLGAIKEAIEDQGYDVVSTPHHLNGKAL</sequence>
<dbReference type="InterPro" id="IPR036163">
    <property type="entry name" value="HMA_dom_sf"/>
</dbReference>
<dbReference type="InterPro" id="IPR006121">
    <property type="entry name" value="HMA_dom"/>
</dbReference>
<dbReference type="AlphaFoldDB" id="A0A098MAU8"/>
<dbReference type="PRINTS" id="PR00944">
    <property type="entry name" value="CUEXPORT"/>
</dbReference>
<dbReference type="RefSeq" id="WP_036650862.1">
    <property type="nucleotide sequence ID" value="NZ_JQCR01000002.1"/>
</dbReference>
<dbReference type="PROSITE" id="PS50846">
    <property type="entry name" value="HMA_2"/>
    <property type="match status" value="1"/>
</dbReference>
<name>A0A098MAU8_9BACL</name>
<evidence type="ECO:0000313" key="3">
    <source>
        <dbReference type="EMBL" id="KGE19674.1"/>
    </source>
</evidence>
<dbReference type="CDD" id="cd00371">
    <property type="entry name" value="HMA"/>
    <property type="match status" value="1"/>
</dbReference>
<dbReference type="eggNOG" id="COG2608">
    <property type="taxonomic scope" value="Bacteria"/>
</dbReference>
<evidence type="ECO:0000313" key="4">
    <source>
        <dbReference type="Proteomes" id="UP000029734"/>
    </source>
</evidence>
<dbReference type="NCBIfam" id="TIGR00003">
    <property type="entry name" value="copper ion binding protein"/>
    <property type="match status" value="1"/>
</dbReference>
<evidence type="ECO:0000259" key="2">
    <source>
        <dbReference type="PROSITE" id="PS50846"/>
    </source>
</evidence>
<organism evidence="3 4">
    <name type="scientific">Paenibacillus wynnii</name>
    <dbReference type="NCBI Taxonomy" id="268407"/>
    <lineage>
        <taxon>Bacteria</taxon>
        <taxon>Bacillati</taxon>
        <taxon>Bacillota</taxon>
        <taxon>Bacilli</taxon>
        <taxon>Bacillales</taxon>
        <taxon>Paenibacillaceae</taxon>
        <taxon>Paenibacillus</taxon>
    </lineage>
</organism>